<dbReference type="Proteomes" id="UP000302738">
    <property type="component" value="Segment"/>
</dbReference>
<proteinExistence type="predicted"/>
<evidence type="ECO:0000313" key="1">
    <source>
        <dbReference type="EMBL" id="QCQ58210.1"/>
    </source>
</evidence>
<evidence type="ECO:0000313" key="2">
    <source>
        <dbReference type="Proteomes" id="UP000302738"/>
    </source>
</evidence>
<accession>A0A4P8MWF2</accession>
<name>A0A4P8MWF2_9CAUD</name>
<dbReference type="EMBL" id="MK719703">
    <property type="protein sequence ID" value="QCQ58210.1"/>
    <property type="molecule type" value="Genomic_DNA"/>
</dbReference>
<sequence>MSKNHYHITVKCTADELAHLAKLTKSKPTNIDLHKEGNSQIDRMLTKYHRDLHTLECKARCDISKIESFGFKVSRLKIEEVVDSFTNDDVGKYKYLEGHLKVKSDKDLPEVSGFILSGNNDKTNTRFYNFRIRNLDDYNRVFCNINKLQGVVEKEFERVIVDTNELHDRWWG</sequence>
<gene>
    <name evidence="1" type="ORF">Barba2A_gp087</name>
</gene>
<organism evidence="1 2">
    <name type="scientific">Rheinheimera phage vB_RspM_Barba2A</name>
    <dbReference type="NCBI Taxonomy" id="2565679"/>
    <lineage>
        <taxon>Viruses</taxon>
        <taxon>Duplodnaviria</taxon>
        <taxon>Heunggongvirae</taxon>
        <taxon>Uroviricota</taxon>
        <taxon>Caudoviricetes</taxon>
        <taxon>Barbavirus</taxon>
        <taxon>Barbavirus barba18A</taxon>
    </lineage>
</organism>
<reference evidence="1 2" key="1">
    <citation type="submission" date="2019-03" db="EMBL/GenBank/DDBJ databases">
        <title>Genomic and seasonal variations among aquatic phages infecting the Baltic Sea Gammaproteobacteria Rheinheimera sp. bal341.</title>
        <authorList>
            <person name="Nilsson E."/>
            <person name="Li K."/>
            <person name="Fridlund J."/>
            <person name="Sulcius S."/>
            <person name="Bunse C."/>
            <person name="Karlsson C.M.G."/>
            <person name="Lindh M."/>
            <person name="Lundin D."/>
            <person name="Pinhassi J."/>
            <person name="Holmfeldt K."/>
        </authorList>
    </citation>
    <scope>NUCLEOTIDE SEQUENCE [LARGE SCALE GENOMIC DNA]</scope>
</reference>
<protein>
    <submittedName>
        <fullName evidence="1">Uncharacterized protein</fullName>
    </submittedName>
</protein>